<reference evidence="1 2" key="1">
    <citation type="journal article" date="2019" name="Commun. Biol.">
        <title>The bagworm genome reveals a unique fibroin gene that provides high tensile strength.</title>
        <authorList>
            <person name="Kono N."/>
            <person name="Nakamura H."/>
            <person name="Ohtoshi R."/>
            <person name="Tomita M."/>
            <person name="Numata K."/>
            <person name="Arakawa K."/>
        </authorList>
    </citation>
    <scope>NUCLEOTIDE SEQUENCE [LARGE SCALE GENOMIC DNA]</scope>
</reference>
<evidence type="ECO:0000313" key="2">
    <source>
        <dbReference type="Proteomes" id="UP000299102"/>
    </source>
</evidence>
<proteinExistence type="predicted"/>
<organism evidence="1 2">
    <name type="scientific">Eumeta variegata</name>
    <name type="common">Bagworm moth</name>
    <name type="synonym">Eumeta japonica</name>
    <dbReference type="NCBI Taxonomy" id="151549"/>
    <lineage>
        <taxon>Eukaryota</taxon>
        <taxon>Metazoa</taxon>
        <taxon>Ecdysozoa</taxon>
        <taxon>Arthropoda</taxon>
        <taxon>Hexapoda</taxon>
        <taxon>Insecta</taxon>
        <taxon>Pterygota</taxon>
        <taxon>Neoptera</taxon>
        <taxon>Endopterygota</taxon>
        <taxon>Lepidoptera</taxon>
        <taxon>Glossata</taxon>
        <taxon>Ditrysia</taxon>
        <taxon>Tineoidea</taxon>
        <taxon>Psychidae</taxon>
        <taxon>Oiketicinae</taxon>
        <taxon>Eumeta</taxon>
    </lineage>
</organism>
<evidence type="ECO:0000313" key="1">
    <source>
        <dbReference type="EMBL" id="GBP07389.1"/>
    </source>
</evidence>
<gene>
    <name evidence="1" type="ORF">EVAR_4765_1</name>
</gene>
<comment type="caution">
    <text evidence="1">The sequence shown here is derived from an EMBL/GenBank/DDBJ whole genome shotgun (WGS) entry which is preliminary data.</text>
</comment>
<name>A0A4C1SYW1_EUMVA</name>
<sequence length="121" mass="13349">MHHGVLGASPPSARRRRLELSFFEYVAYGPHVPAAALSSGDAANSPTYGGQYLPAMMSAFRKRTRAIGYRAKIRCIKIHMKSLRRPSAKGKMRLSPYWSSFQKASTCAYVTPAIKEAVDVS</sequence>
<accession>A0A4C1SYW1</accession>
<dbReference type="EMBL" id="BGZK01000026">
    <property type="protein sequence ID" value="GBP07389.1"/>
    <property type="molecule type" value="Genomic_DNA"/>
</dbReference>
<keyword evidence="2" id="KW-1185">Reference proteome</keyword>
<dbReference type="AlphaFoldDB" id="A0A4C1SYW1"/>
<protein>
    <submittedName>
        <fullName evidence="1">Uncharacterized protein</fullName>
    </submittedName>
</protein>
<dbReference type="Proteomes" id="UP000299102">
    <property type="component" value="Unassembled WGS sequence"/>
</dbReference>